<sequence length="207" mass="22847">MSVGKPITRDSSKQLWRHIKSSGEEELTYTHNPYDDSPNRRKEREKSLNVCRHYAEGRCNRGSTCRFHHETRHNIIVTPHVTPKFSSIAPLKGLPTSPLGAYLSSPPNRSCNGCLLSPTHHNNSMSYNSSTNSSMKILSESSSTIPHLQLPESLSTHCRSSTYVASGMNGEQPPHDVLILSSSLGSLNVGDHVSRNNGGFLLTAQQR</sequence>
<evidence type="ECO:0000256" key="1">
    <source>
        <dbReference type="ARBA" id="ARBA00022723"/>
    </source>
</evidence>
<gene>
    <name evidence="6" type="ORF">TEOVI_000277400</name>
</gene>
<dbReference type="GO" id="GO:0008270">
    <property type="term" value="F:zinc ion binding"/>
    <property type="evidence" value="ECO:0007669"/>
    <property type="project" value="UniProtKB-KW"/>
</dbReference>
<evidence type="ECO:0000256" key="4">
    <source>
        <dbReference type="PROSITE-ProRule" id="PRU00723"/>
    </source>
</evidence>
<dbReference type="RefSeq" id="XP_067081896.1">
    <property type="nucleotide sequence ID" value="XM_067225795.1"/>
</dbReference>
<evidence type="ECO:0000256" key="3">
    <source>
        <dbReference type="ARBA" id="ARBA00022833"/>
    </source>
</evidence>
<evidence type="ECO:0000256" key="2">
    <source>
        <dbReference type="ARBA" id="ARBA00022771"/>
    </source>
</evidence>
<dbReference type="SMART" id="SM00356">
    <property type="entry name" value="ZnF_C3H1"/>
    <property type="match status" value="1"/>
</dbReference>
<dbReference type="Gene3D" id="4.10.1000.10">
    <property type="entry name" value="Zinc finger, CCCH-type"/>
    <property type="match status" value="1"/>
</dbReference>
<keyword evidence="7" id="KW-1185">Reference proteome</keyword>
<keyword evidence="2 4" id="KW-0863">Zinc-finger</keyword>
<keyword evidence="3 4" id="KW-0862">Zinc</keyword>
<dbReference type="InterPro" id="IPR000571">
    <property type="entry name" value="Znf_CCCH"/>
</dbReference>
<accession>A0A1G4IGA3</accession>
<dbReference type="InterPro" id="IPR036855">
    <property type="entry name" value="Znf_CCCH_sf"/>
</dbReference>
<dbReference type="PROSITE" id="PS50103">
    <property type="entry name" value="ZF_C3H1"/>
    <property type="match status" value="1"/>
</dbReference>
<dbReference type="EMBL" id="CZPT02001585">
    <property type="protein sequence ID" value="SCU71194.1"/>
    <property type="molecule type" value="Genomic_DNA"/>
</dbReference>
<feature type="zinc finger region" description="C3H1-type" evidence="4">
    <location>
        <begin position="45"/>
        <end position="72"/>
    </location>
</feature>
<reference evidence="6" key="1">
    <citation type="submission" date="2016-09" db="EMBL/GenBank/DDBJ databases">
        <authorList>
            <person name="Hebert L."/>
            <person name="Moumen B."/>
        </authorList>
    </citation>
    <scope>NUCLEOTIDE SEQUENCE [LARGE SCALE GENOMIC DNA]</scope>
    <source>
        <strain evidence="6">OVI</strain>
    </source>
</reference>
<evidence type="ECO:0000259" key="5">
    <source>
        <dbReference type="PROSITE" id="PS50103"/>
    </source>
</evidence>
<evidence type="ECO:0000313" key="7">
    <source>
        <dbReference type="Proteomes" id="UP000195570"/>
    </source>
</evidence>
<proteinExistence type="predicted"/>
<comment type="caution">
    <text evidence="6">The sequence shown here is derived from an EMBL/GenBank/DDBJ whole genome shotgun (WGS) entry which is preliminary data.</text>
</comment>
<dbReference type="VEuPathDB" id="TriTrypDB:TEOVI_000277400"/>
<dbReference type="Proteomes" id="UP000195570">
    <property type="component" value="Unassembled WGS sequence"/>
</dbReference>
<keyword evidence="1 4" id="KW-0479">Metal-binding</keyword>
<dbReference type="SUPFAM" id="SSF90229">
    <property type="entry name" value="CCCH zinc finger"/>
    <property type="match status" value="1"/>
</dbReference>
<dbReference type="AlphaFoldDB" id="A0A1G4IGA3"/>
<dbReference type="Pfam" id="PF00642">
    <property type="entry name" value="zf-CCCH"/>
    <property type="match status" value="1"/>
</dbReference>
<dbReference type="GeneID" id="92376714"/>
<feature type="domain" description="C3H1-type" evidence="5">
    <location>
        <begin position="45"/>
        <end position="72"/>
    </location>
</feature>
<organism evidence="6 7">
    <name type="scientific">Trypanosoma equiperdum</name>
    <dbReference type="NCBI Taxonomy" id="5694"/>
    <lineage>
        <taxon>Eukaryota</taxon>
        <taxon>Discoba</taxon>
        <taxon>Euglenozoa</taxon>
        <taxon>Kinetoplastea</taxon>
        <taxon>Metakinetoplastina</taxon>
        <taxon>Trypanosomatida</taxon>
        <taxon>Trypanosomatidae</taxon>
        <taxon>Trypanosoma</taxon>
    </lineage>
</organism>
<protein>
    <submittedName>
        <fullName evidence="6">Zinc finger protein family member, putative</fullName>
    </submittedName>
</protein>
<name>A0A1G4IGA3_TRYEQ</name>
<evidence type="ECO:0000313" key="6">
    <source>
        <dbReference type="EMBL" id="SCU71194.1"/>
    </source>
</evidence>